<dbReference type="Pfam" id="PF03096">
    <property type="entry name" value="Ndr"/>
    <property type="match status" value="1"/>
</dbReference>
<comment type="caution">
    <text evidence="1">The sequence shown here is derived from an EMBL/GenBank/DDBJ whole genome shotgun (WGS) entry which is preliminary data.</text>
</comment>
<protein>
    <submittedName>
        <fullName evidence="1">Uncharacterized protein</fullName>
    </submittedName>
</protein>
<proteinExistence type="predicted"/>
<dbReference type="EMBL" id="JBJKFK010000466">
    <property type="protein sequence ID" value="KAL3316899.1"/>
    <property type="molecule type" value="Genomic_DNA"/>
</dbReference>
<accession>A0ABD2QBG2</accession>
<name>A0ABD2QBG2_9PLAT</name>
<dbReference type="InterPro" id="IPR004142">
    <property type="entry name" value="NDRG"/>
</dbReference>
<dbReference type="AlphaFoldDB" id="A0ABD2QBG2"/>
<evidence type="ECO:0000313" key="1">
    <source>
        <dbReference type="EMBL" id="KAL3316899.1"/>
    </source>
</evidence>
<dbReference type="Proteomes" id="UP001626550">
    <property type="component" value="Unassembled WGS sequence"/>
</dbReference>
<evidence type="ECO:0000313" key="2">
    <source>
        <dbReference type="Proteomes" id="UP001626550"/>
    </source>
</evidence>
<keyword evidence="2" id="KW-1185">Reference proteome</keyword>
<reference evidence="1 2" key="1">
    <citation type="submission" date="2024-11" db="EMBL/GenBank/DDBJ databases">
        <title>Adaptive evolution of stress response genes in parasites aligns with host niche diversity.</title>
        <authorList>
            <person name="Hahn C."/>
            <person name="Resl P."/>
        </authorList>
    </citation>
    <scope>NUCLEOTIDE SEQUENCE [LARGE SCALE GENOMIC DNA]</scope>
    <source>
        <strain evidence="1">EGGRZ-B1_66</strain>
        <tissue evidence="1">Body</tissue>
    </source>
</reference>
<gene>
    <name evidence="1" type="ORF">Ciccas_004444</name>
</gene>
<organism evidence="1 2">
    <name type="scientific">Cichlidogyrus casuarinus</name>
    <dbReference type="NCBI Taxonomy" id="1844966"/>
    <lineage>
        <taxon>Eukaryota</taxon>
        <taxon>Metazoa</taxon>
        <taxon>Spiralia</taxon>
        <taxon>Lophotrochozoa</taxon>
        <taxon>Platyhelminthes</taxon>
        <taxon>Monogenea</taxon>
        <taxon>Monopisthocotylea</taxon>
        <taxon>Dactylogyridea</taxon>
        <taxon>Ancyrocephalidae</taxon>
        <taxon>Cichlidogyrus</taxon>
    </lineage>
</organism>
<sequence length="96" mass="10892">MLHDENILGSILIQCSDKPSGPLQLFKEKIMKLRLNKDASDVKVDKFLLEHRFGNIYSDSVSEYLWAVKEEFKKKLAVSGSINHANIIALAQVYAQ</sequence>